<dbReference type="InterPro" id="IPR019501">
    <property type="entry name" value="Peptidase_M30_hyicolysin"/>
</dbReference>
<dbReference type="Proteomes" id="UP000294678">
    <property type="component" value="Unassembled WGS sequence"/>
</dbReference>
<keyword evidence="3" id="KW-1185">Reference proteome</keyword>
<proteinExistence type="predicted"/>
<evidence type="ECO:0000313" key="2">
    <source>
        <dbReference type="EMBL" id="TDT68601.1"/>
    </source>
</evidence>
<name>A0AA46I5K6_9FUSO</name>
<dbReference type="PROSITE" id="PS51257">
    <property type="entry name" value="PROKAR_LIPOPROTEIN"/>
    <property type="match status" value="1"/>
</dbReference>
<organism evidence="2 3">
    <name type="scientific">Hypnocyclicus thermotrophus</name>
    <dbReference type="NCBI Taxonomy" id="1627895"/>
    <lineage>
        <taxon>Bacteria</taxon>
        <taxon>Fusobacteriati</taxon>
        <taxon>Fusobacteriota</taxon>
        <taxon>Fusobacteriia</taxon>
        <taxon>Fusobacteriales</taxon>
        <taxon>Fusobacteriaceae</taxon>
        <taxon>Hypnocyclicus</taxon>
    </lineage>
</organism>
<keyword evidence="1" id="KW-0732">Signal</keyword>
<reference evidence="2 3" key="1">
    <citation type="submission" date="2019-03" db="EMBL/GenBank/DDBJ databases">
        <title>Genomic Encyclopedia of Type Strains, Phase IV (KMG-IV): sequencing the most valuable type-strain genomes for metagenomic binning, comparative biology and taxonomic classification.</title>
        <authorList>
            <person name="Goeker M."/>
        </authorList>
    </citation>
    <scope>NUCLEOTIDE SEQUENCE [LARGE SCALE GENOMIC DNA]</scope>
    <source>
        <strain evidence="2 3">DSM 100055</strain>
    </source>
</reference>
<gene>
    <name evidence="2" type="ORF">EV215_1668</name>
</gene>
<feature type="signal peptide" evidence="1">
    <location>
        <begin position="1"/>
        <end position="19"/>
    </location>
</feature>
<feature type="chain" id="PRO_5041254218" evidence="1">
    <location>
        <begin position="20"/>
        <end position="569"/>
    </location>
</feature>
<dbReference type="EMBL" id="SOBG01000007">
    <property type="protein sequence ID" value="TDT68601.1"/>
    <property type="molecule type" value="Genomic_DNA"/>
</dbReference>
<dbReference type="RefSeq" id="WP_134113535.1">
    <property type="nucleotide sequence ID" value="NZ_SOBG01000007.1"/>
</dbReference>
<evidence type="ECO:0000313" key="3">
    <source>
        <dbReference type="Proteomes" id="UP000294678"/>
    </source>
</evidence>
<protein>
    <submittedName>
        <fullName evidence="2">Peptidase M30-like protein</fullName>
    </submittedName>
</protein>
<sequence>MKKILFYLASILVFSSCGIFDFFTESVTSTATKKAITLSIDNNSNSAYEAYAIFTNEEYYSYAGQIKITSNNINSSLNNYMANYNINTLGNDDIIKHPVFYNNGKLIREKSIENTISYNIRASITNTSYTEGSKEEFYALYAGTGDYYKENNELNKKQATLKKQVNNIEVKVENNNSSTRTLNIWVADDVWETVVTQEMIDALADKFLKTGFDNDIYDWVTNIYGDEWFEGNDEYTNTIDGNKEINILIYNINEGNNSNGSYLGFFDSTHNFINNENNKYSNEKIMFFIDSGNLAKKDENSNWDITYVDKEGKGPAIILSTLAHEFTHMIIFYQKYYNQDINIDSWINEMCAMTTEDILANKLGINNPINIRQDEFSLYSNSYPVNEWTNSTLHYANKYFFGAFLLRNFGVGIFHDIATNEYNGITAIEKALEKNGYNIKFEELLKYWGEAILTSDKYELDYVYSSKDLSYNGITYRVAPINVVDNKNYKNIIFYGLDDSSAPDLDLGANIYYKLTPYSIVSDSEWDITIPSGVGINIIIKDSLGNFKTKEYFEAEAIKNNNNFILEIK</sequence>
<dbReference type="Pfam" id="PF10460">
    <property type="entry name" value="Peptidase_M30"/>
    <property type="match status" value="1"/>
</dbReference>
<evidence type="ECO:0000256" key="1">
    <source>
        <dbReference type="SAM" id="SignalP"/>
    </source>
</evidence>
<accession>A0AA46I5K6</accession>
<comment type="caution">
    <text evidence="2">The sequence shown here is derived from an EMBL/GenBank/DDBJ whole genome shotgun (WGS) entry which is preliminary data.</text>
</comment>
<dbReference type="AlphaFoldDB" id="A0AA46I5K6"/>